<dbReference type="SUPFAM" id="SSF51445">
    <property type="entry name" value="(Trans)glycosidases"/>
    <property type="match status" value="1"/>
</dbReference>
<keyword evidence="7" id="KW-1185">Reference proteome</keyword>
<accession>A0ABQ3X1M1</accession>
<keyword evidence="2 3" id="KW-0326">Glycosidase</keyword>
<feature type="domain" description="GH26" evidence="5">
    <location>
        <begin position="27"/>
        <end position="347"/>
    </location>
</feature>
<evidence type="ECO:0000259" key="5">
    <source>
        <dbReference type="PROSITE" id="PS51764"/>
    </source>
</evidence>
<feature type="signal peptide" evidence="4">
    <location>
        <begin position="1"/>
        <end position="31"/>
    </location>
</feature>
<dbReference type="PROSITE" id="PS51764">
    <property type="entry name" value="GH26"/>
    <property type="match status" value="1"/>
</dbReference>
<dbReference type="InterPro" id="IPR017853">
    <property type="entry name" value="GH"/>
</dbReference>
<evidence type="ECO:0000256" key="4">
    <source>
        <dbReference type="SAM" id="SignalP"/>
    </source>
</evidence>
<feature type="chain" id="PRO_5046259440" description="GH26 domain-containing protein" evidence="4">
    <location>
        <begin position="32"/>
        <end position="361"/>
    </location>
</feature>
<dbReference type="RefSeq" id="WP_203793166.1">
    <property type="nucleotide sequence ID" value="NZ_BAAAQE010000054.1"/>
</dbReference>
<dbReference type="Proteomes" id="UP000612282">
    <property type="component" value="Unassembled WGS sequence"/>
</dbReference>
<dbReference type="InterPro" id="IPR022790">
    <property type="entry name" value="GH26_dom"/>
</dbReference>
<name>A0ABQ3X1M1_9ACTN</name>
<comment type="caution">
    <text evidence="6">The sequence shown here is derived from an EMBL/GenBank/DDBJ whole genome shotgun (WGS) entry which is preliminary data.</text>
</comment>
<reference evidence="6 7" key="1">
    <citation type="submission" date="2021-01" db="EMBL/GenBank/DDBJ databases">
        <title>Whole genome shotgun sequence of Actinoplanes couchii NBRC 106145.</title>
        <authorList>
            <person name="Komaki H."/>
            <person name="Tamura T."/>
        </authorList>
    </citation>
    <scope>NUCLEOTIDE SEQUENCE [LARGE SCALE GENOMIC DNA]</scope>
    <source>
        <strain evidence="6 7">NBRC 106145</strain>
    </source>
</reference>
<keyword evidence="4" id="KW-0732">Signal</keyword>
<organism evidence="6 7">
    <name type="scientific">Actinoplanes couchii</name>
    <dbReference type="NCBI Taxonomy" id="403638"/>
    <lineage>
        <taxon>Bacteria</taxon>
        <taxon>Bacillati</taxon>
        <taxon>Actinomycetota</taxon>
        <taxon>Actinomycetes</taxon>
        <taxon>Micromonosporales</taxon>
        <taxon>Micromonosporaceae</taxon>
        <taxon>Actinoplanes</taxon>
    </lineage>
</organism>
<sequence length="361" mass="39823">MRLAKLPKYLTALTAVIAGASAALVPSAAQAAPRKTGCVTDAKLVPSCNVLWGGAAGGFTSTPRDLALKSWEQASGRTATLFHQYHKGDEVFPTKAEIAMTNDDKNPRTLVLNWKIAYRSTWAAVAAGEQDRRIDAFAARAKKFGKKFFLVLNHEPENDVDTDPANGMRAKDFAAMYRHTIQRLRAQGVDNAINVVAYMGNEDWMAKSWWGDLYPGDDVVDWIGLDSYVSVEKYCPKPGAAIKKKPKNCYHYGSFADLLDRAPKGGGKGFYEWATTEHPGKPFMVAEWGAYHRVGKLTDKDFVYADVVAELKKRPAIKAIVHFDTKKDDQGDRDISIDSTDASLAAFQKLAANPIFDVKLR</sequence>
<protein>
    <recommendedName>
        <fullName evidence="5">GH26 domain-containing protein</fullName>
    </recommendedName>
</protein>
<evidence type="ECO:0000313" key="7">
    <source>
        <dbReference type="Proteomes" id="UP000612282"/>
    </source>
</evidence>
<dbReference type="Pfam" id="PF02156">
    <property type="entry name" value="Glyco_hydro_26"/>
    <property type="match status" value="1"/>
</dbReference>
<comment type="similarity">
    <text evidence="3">Belongs to the glycosyl hydrolase 26 family.</text>
</comment>
<evidence type="ECO:0000313" key="6">
    <source>
        <dbReference type="EMBL" id="GID52367.1"/>
    </source>
</evidence>
<feature type="active site" description="Nucleophile" evidence="3">
    <location>
        <position position="287"/>
    </location>
</feature>
<dbReference type="EMBL" id="BOMG01000014">
    <property type="protein sequence ID" value="GID52367.1"/>
    <property type="molecule type" value="Genomic_DNA"/>
</dbReference>
<evidence type="ECO:0000256" key="2">
    <source>
        <dbReference type="ARBA" id="ARBA00023295"/>
    </source>
</evidence>
<evidence type="ECO:0000256" key="1">
    <source>
        <dbReference type="ARBA" id="ARBA00022801"/>
    </source>
</evidence>
<gene>
    <name evidence="6" type="ORF">Aco03nite_007710</name>
</gene>
<feature type="active site" description="Proton donor" evidence="3">
    <location>
        <position position="155"/>
    </location>
</feature>
<proteinExistence type="inferred from homology"/>
<dbReference type="Gene3D" id="3.20.20.80">
    <property type="entry name" value="Glycosidases"/>
    <property type="match status" value="1"/>
</dbReference>
<keyword evidence="1 3" id="KW-0378">Hydrolase</keyword>
<evidence type="ECO:0000256" key="3">
    <source>
        <dbReference type="PROSITE-ProRule" id="PRU01100"/>
    </source>
</evidence>